<dbReference type="AlphaFoldDB" id="A0A8T0UAA8"/>
<protein>
    <submittedName>
        <fullName evidence="1">Uncharacterized protein</fullName>
    </submittedName>
</protein>
<accession>A0A8T0UAA8</accession>
<keyword evidence="2" id="KW-1185">Reference proteome</keyword>
<proteinExistence type="predicted"/>
<organism evidence="1 2">
    <name type="scientific">Panicum virgatum</name>
    <name type="common">Blackwell switchgrass</name>
    <dbReference type="NCBI Taxonomy" id="38727"/>
    <lineage>
        <taxon>Eukaryota</taxon>
        <taxon>Viridiplantae</taxon>
        <taxon>Streptophyta</taxon>
        <taxon>Embryophyta</taxon>
        <taxon>Tracheophyta</taxon>
        <taxon>Spermatophyta</taxon>
        <taxon>Magnoliopsida</taxon>
        <taxon>Liliopsida</taxon>
        <taxon>Poales</taxon>
        <taxon>Poaceae</taxon>
        <taxon>PACMAD clade</taxon>
        <taxon>Panicoideae</taxon>
        <taxon>Panicodae</taxon>
        <taxon>Paniceae</taxon>
        <taxon>Panicinae</taxon>
        <taxon>Panicum</taxon>
        <taxon>Panicum sect. Hiantes</taxon>
    </lineage>
</organism>
<dbReference type="EMBL" id="CM029042">
    <property type="protein sequence ID" value="KAG2617644.1"/>
    <property type="molecule type" value="Genomic_DNA"/>
</dbReference>
<gene>
    <name evidence="1" type="ORF">PVAP13_3NG182696</name>
</gene>
<name>A0A8T0UAA8_PANVG</name>
<sequence>MGNSLPLPCVRHLEAEGTAAAKNWRKQKSRPACRRNVRAVVRPGHVVPVADSPPEDGDGGEEKEAVKEACRPGCRVEPAGCGGGVRRVRIVMRRKDIAELVARLEQRDAAERNANAAVMAAELSRTGLGGDGDGNDGGRGGIVTMSPCRDTWRPRLSVIPENY</sequence>
<comment type="caution">
    <text evidence="1">The sequence shown here is derived from an EMBL/GenBank/DDBJ whole genome shotgun (WGS) entry which is preliminary data.</text>
</comment>
<evidence type="ECO:0000313" key="2">
    <source>
        <dbReference type="Proteomes" id="UP000823388"/>
    </source>
</evidence>
<dbReference type="Proteomes" id="UP000823388">
    <property type="component" value="Chromosome 3N"/>
</dbReference>
<evidence type="ECO:0000313" key="1">
    <source>
        <dbReference type="EMBL" id="KAG2617644.1"/>
    </source>
</evidence>
<reference evidence="1" key="1">
    <citation type="submission" date="2020-05" db="EMBL/GenBank/DDBJ databases">
        <title>WGS assembly of Panicum virgatum.</title>
        <authorList>
            <person name="Lovell J.T."/>
            <person name="Jenkins J."/>
            <person name="Shu S."/>
            <person name="Juenger T.E."/>
            <person name="Schmutz J."/>
        </authorList>
    </citation>
    <scope>NUCLEOTIDE SEQUENCE</scope>
    <source>
        <strain evidence="1">AP13</strain>
    </source>
</reference>